<organism evidence="3">
    <name type="scientific">Chlorella variabilis</name>
    <name type="common">Green alga</name>
    <dbReference type="NCBI Taxonomy" id="554065"/>
    <lineage>
        <taxon>Eukaryota</taxon>
        <taxon>Viridiplantae</taxon>
        <taxon>Chlorophyta</taxon>
        <taxon>core chlorophytes</taxon>
        <taxon>Trebouxiophyceae</taxon>
        <taxon>Chlorellales</taxon>
        <taxon>Chlorellaceae</taxon>
        <taxon>Chlorella clade</taxon>
        <taxon>Chlorella</taxon>
    </lineage>
</organism>
<protein>
    <submittedName>
        <fullName evidence="2">Expressed protein</fullName>
    </submittedName>
</protein>
<name>E1ZKQ1_CHLVA</name>
<dbReference type="RefSeq" id="XP_005845522.1">
    <property type="nucleotide sequence ID" value="XM_005845460.1"/>
</dbReference>
<feature type="region of interest" description="Disordered" evidence="1">
    <location>
        <begin position="21"/>
        <end position="60"/>
    </location>
</feature>
<gene>
    <name evidence="2" type="ORF">CHLNCDRAFT_136624</name>
</gene>
<keyword evidence="3" id="KW-1185">Reference proteome</keyword>
<dbReference type="EMBL" id="GL433851">
    <property type="protein sequence ID" value="EFN53420.1"/>
    <property type="molecule type" value="Genomic_DNA"/>
</dbReference>
<feature type="region of interest" description="Disordered" evidence="1">
    <location>
        <begin position="93"/>
        <end position="143"/>
    </location>
</feature>
<dbReference type="OrthoDB" id="514965at2759"/>
<reference evidence="2 3" key="1">
    <citation type="journal article" date="2010" name="Plant Cell">
        <title>The Chlorella variabilis NC64A genome reveals adaptation to photosymbiosis, coevolution with viruses, and cryptic sex.</title>
        <authorList>
            <person name="Blanc G."/>
            <person name="Duncan G."/>
            <person name="Agarkova I."/>
            <person name="Borodovsky M."/>
            <person name="Gurnon J."/>
            <person name="Kuo A."/>
            <person name="Lindquist E."/>
            <person name="Lucas S."/>
            <person name="Pangilinan J."/>
            <person name="Polle J."/>
            <person name="Salamov A."/>
            <person name="Terry A."/>
            <person name="Yamada T."/>
            <person name="Dunigan D.D."/>
            <person name="Grigoriev I.V."/>
            <person name="Claverie J.M."/>
            <person name="Van Etten J.L."/>
        </authorList>
    </citation>
    <scope>NUCLEOTIDE SEQUENCE [LARGE SCALE GENOMIC DNA]</scope>
    <source>
        <strain evidence="2 3">NC64A</strain>
    </source>
</reference>
<dbReference type="KEGG" id="cvr:CHLNCDRAFT_136624"/>
<proteinExistence type="predicted"/>
<evidence type="ECO:0000313" key="3">
    <source>
        <dbReference type="Proteomes" id="UP000008141"/>
    </source>
</evidence>
<feature type="compositionally biased region" description="Basic and acidic residues" evidence="1">
    <location>
        <begin position="50"/>
        <end position="59"/>
    </location>
</feature>
<dbReference type="AlphaFoldDB" id="E1ZKQ1"/>
<dbReference type="InParanoid" id="E1ZKQ1"/>
<dbReference type="GeneID" id="17352990"/>
<evidence type="ECO:0000313" key="2">
    <source>
        <dbReference type="EMBL" id="EFN53420.1"/>
    </source>
</evidence>
<sequence length="190" mass="20690">MAHGRGDCDPDEEFLDRLAKKTSFYDQPSAPPETLNLPSASLDGLADVQVEEHELEKEGPYLLQVVAPPQDPEAAAAEKARRAEVEKREARFASLFDGRSSGGAEQTGVPENLKFSQLSRSSAPQPLPDVGTKAASAEEEALRAEDEARRAAWAELNAIRAAETEAGARYKRAYAQFVATWGHRGAELRE</sequence>
<evidence type="ECO:0000256" key="1">
    <source>
        <dbReference type="SAM" id="MobiDB-lite"/>
    </source>
</evidence>
<accession>E1ZKQ1</accession>
<feature type="compositionally biased region" description="Polar residues" evidence="1">
    <location>
        <begin position="114"/>
        <end position="124"/>
    </location>
</feature>
<dbReference type="Proteomes" id="UP000008141">
    <property type="component" value="Unassembled WGS sequence"/>
</dbReference>